<reference evidence="2" key="2">
    <citation type="journal article" date="2016" name="Int. J. Syst. Evol. Microbiol.">
        <title>Complete genome sequence and cell structure of Limnochorda pilosa, a Gram-negative spore-former within the phylum Firmicutes.</title>
        <authorList>
            <person name="Watanabe M."/>
            <person name="Kojima H."/>
            <person name="Fukui M."/>
        </authorList>
    </citation>
    <scope>NUCLEOTIDE SEQUENCE [LARGE SCALE GENOMIC DNA]</scope>
    <source>
        <strain evidence="2">HC45</strain>
    </source>
</reference>
<sequence length="58" mass="6265">MLGMAFLDELISGFPVVALPLIRDDLSLSYTQVGLLFTAGQVSSAGRPSASRRRPSWI</sequence>
<organism evidence="1 2">
    <name type="scientific">Limnochorda pilosa</name>
    <dbReference type="NCBI Taxonomy" id="1555112"/>
    <lineage>
        <taxon>Bacteria</taxon>
        <taxon>Bacillati</taxon>
        <taxon>Bacillota</taxon>
        <taxon>Limnochordia</taxon>
        <taxon>Limnochordales</taxon>
        <taxon>Limnochordaceae</taxon>
        <taxon>Limnochorda</taxon>
    </lineage>
</organism>
<evidence type="ECO:0000313" key="1">
    <source>
        <dbReference type="EMBL" id="BAS27171.1"/>
    </source>
</evidence>
<dbReference type="KEGG" id="lpil:LIP_1319"/>
<dbReference type="SUPFAM" id="SSF103473">
    <property type="entry name" value="MFS general substrate transporter"/>
    <property type="match status" value="1"/>
</dbReference>
<dbReference type="RefSeq" id="WP_144440360.1">
    <property type="nucleotide sequence ID" value="NZ_AP014924.1"/>
</dbReference>
<dbReference type="EMBL" id="AP014924">
    <property type="protein sequence ID" value="BAS27171.1"/>
    <property type="molecule type" value="Genomic_DNA"/>
</dbReference>
<protein>
    <submittedName>
        <fullName evidence="1">Major facilitator superfamily MFS_1</fullName>
    </submittedName>
</protein>
<keyword evidence="2" id="KW-1185">Reference proteome</keyword>
<gene>
    <name evidence="1" type="ORF">LIP_1319</name>
</gene>
<reference evidence="2" key="1">
    <citation type="submission" date="2015-07" db="EMBL/GenBank/DDBJ databases">
        <title>Complete genome sequence and phylogenetic analysis of Limnochorda pilosa.</title>
        <authorList>
            <person name="Watanabe M."/>
            <person name="Kojima H."/>
            <person name="Fukui M."/>
        </authorList>
    </citation>
    <scope>NUCLEOTIDE SEQUENCE [LARGE SCALE GENOMIC DNA]</scope>
    <source>
        <strain evidence="2">HC45</strain>
    </source>
</reference>
<accession>A0A0K2SJ80</accession>
<dbReference type="InterPro" id="IPR036259">
    <property type="entry name" value="MFS_trans_sf"/>
</dbReference>
<dbReference type="STRING" id="1555112.LIP_1319"/>
<proteinExistence type="predicted"/>
<dbReference type="AlphaFoldDB" id="A0A0K2SJ80"/>
<name>A0A0K2SJ80_LIMPI</name>
<dbReference type="Proteomes" id="UP000065807">
    <property type="component" value="Chromosome"/>
</dbReference>
<evidence type="ECO:0000313" key="2">
    <source>
        <dbReference type="Proteomes" id="UP000065807"/>
    </source>
</evidence>